<reference evidence="1" key="1">
    <citation type="journal article" date="2023" name="J Glob Antimicrob Resist">
        <title>Emergence of NDM-1 and KPC-3 carbapenemases in Kluyvera cryocrescens: Investigating genetic heterogeneity and acquisition routes of blaNDM-1 in Enterobacterales species in Portugal.</title>
        <authorList>
            <person name="Loiodice M."/>
            <person name="Ribeiro M."/>
            <person name="Peixe L."/>
            <person name="Novais A."/>
        </authorList>
    </citation>
    <scope>NUCLEOTIDE SEQUENCE</scope>
    <source>
        <strain evidence="1">K629</strain>
    </source>
</reference>
<dbReference type="RefSeq" id="WP_318243081.1">
    <property type="nucleotide sequence ID" value="NZ_JAUEQX010000020.1"/>
</dbReference>
<dbReference type="Pfam" id="PF26373">
    <property type="entry name" value="MamC"/>
    <property type="match status" value="1"/>
</dbReference>
<dbReference type="AlphaFoldDB" id="A0AAW9CEB0"/>
<proteinExistence type="predicted"/>
<evidence type="ECO:0008006" key="3">
    <source>
        <dbReference type="Google" id="ProtNLM"/>
    </source>
</evidence>
<sequence length="103" mass="10809">MNSSRDRNSRVSRAAVAGALVGGSAACLREWQRYQQSEQTLNEAACAVMKETAKASLISGAVMAIADTHKARPLESVLTIIGVGAASLYLMDAIAKRGNNESA</sequence>
<comment type="caution">
    <text evidence="1">The sequence shown here is derived from an EMBL/GenBank/DDBJ whole genome shotgun (WGS) entry which is preliminary data.</text>
</comment>
<accession>A0AAW9CEB0</accession>
<name>A0AAW9CEB0_KLUCR</name>
<dbReference type="EMBL" id="JAUEQX010000020">
    <property type="protein sequence ID" value="MDW3779360.1"/>
    <property type="molecule type" value="Genomic_DNA"/>
</dbReference>
<protein>
    <recommendedName>
        <fullName evidence="3">Phage holin, lambda family</fullName>
    </recommendedName>
</protein>
<evidence type="ECO:0000313" key="2">
    <source>
        <dbReference type="Proteomes" id="UP001276300"/>
    </source>
</evidence>
<dbReference type="PROSITE" id="PS51257">
    <property type="entry name" value="PROKAR_LIPOPROTEIN"/>
    <property type="match status" value="1"/>
</dbReference>
<evidence type="ECO:0000313" key="1">
    <source>
        <dbReference type="EMBL" id="MDW3779360.1"/>
    </source>
</evidence>
<dbReference type="InterPro" id="IPR058956">
    <property type="entry name" value="MamC"/>
</dbReference>
<organism evidence="1 2">
    <name type="scientific">Kluyvera cryocrescens</name>
    <name type="common">Kluyvera citrophila</name>
    <dbReference type="NCBI Taxonomy" id="580"/>
    <lineage>
        <taxon>Bacteria</taxon>
        <taxon>Pseudomonadati</taxon>
        <taxon>Pseudomonadota</taxon>
        <taxon>Gammaproteobacteria</taxon>
        <taxon>Enterobacterales</taxon>
        <taxon>Enterobacteriaceae</taxon>
        <taxon>Kluyvera</taxon>
    </lineage>
</organism>
<gene>
    <name evidence="1" type="ORF">QWU01_21390</name>
</gene>
<dbReference type="Proteomes" id="UP001276300">
    <property type="component" value="Unassembled WGS sequence"/>
</dbReference>